<dbReference type="AlphaFoldDB" id="A0A9Q0B807"/>
<evidence type="ECO:0000256" key="1">
    <source>
        <dbReference type="ARBA" id="ARBA00007598"/>
    </source>
</evidence>
<evidence type="ECO:0000256" key="3">
    <source>
        <dbReference type="ARBA" id="ARBA00023027"/>
    </source>
</evidence>
<dbReference type="PIRSF" id="PIRSF000103">
    <property type="entry name" value="HIBADH"/>
    <property type="match status" value="1"/>
</dbReference>
<gene>
    <name evidence="7" type="ORF">CABS02_03408</name>
</gene>
<feature type="active site" evidence="4">
    <location>
        <position position="212"/>
    </location>
</feature>
<dbReference type="InterPro" id="IPR051265">
    <property type="entry name" value="HIBADH-related_NP60_sf"/>
</dbReference>
<dbReference type="InterPro" id="IPR036291">
    <property type="entry name" value="NAD(P)-bd_dom_sf"/>
</dbReference>
<accession>A0A9Q0B807</accession>
<evidence type="ECO:0000313" key="7">
    <source>
        <dbReference type="EMBL" id="KAI3556548.1"/>
    </source>
</evidence>
<dbReference type="InterPro" id="IPR008927">
    <property type="entry name" value="6-PGluconate_DH-like_C_sf"/>
</dbReference>
<dbReference type="GO" id="GO:0051287">
    <property type="term" value="F:NAD binding"/>
    <property type="evidence" value="ECO:0007669"/>
    <property type="project" value="InterPro"/>
</dbReference>
<dbReference type="InterPro" id="IPR015815">
    <property type="entry name" value="HIBADH-related"/>
</dbReference>
<dbReference type="SUPFAM" id="SSF51735">
    <property type="entry name" value="NAD(P)-binding Rossmann-fold domains"/>
    <property type="match status" value="1"/>
</dbReference>
<evidence type="ECO:0000313" key="8">
    <source>
        <dbReference type="Proteomes" id="UP001056436"/>
    </source>
</evidence>
<keyword evidence="2" id="KW-0560">Oxidoreductase</keyword>
<dbReference type="EMBL" id="SDAQ01000012">
    <property type="protein sequence ID" value="KAI3556548.1"/>
    <property type="molecule type" value="Genomic_DNA"/>
</dbReference>
<evidence type="ECO:0000256" key="2">
    <source>
        <dbReference type="ARBA" id="ARBA00023002"/>
    </source>
</evidence>
<organism evidence="7 8">
    <name type="scientific">Colletotrichum abscissum</name>
    <dbReference type="NCBI Taxonomy" id="1671311"/>
    <lineage>
        <taxon>Eukaryota</taxon>
        <taxon>Fungi</taxon>
        <taxon>Dikarya</taxon>
        <taxon>Ascomycota</taxon>
        <taxon>Pezizomycotina</taxon>
        <taxon>Sordariomycetes</taxon>
        <taxon>Hypocreomycetidae</taxon>
        <taxon>Glomerellales</taxon>
        <taxon>Glomerellaceae</taxon>
        <taxon>Colletotrichum</taxon>
        <taxon>Colletotrichum acutatum species complex</taxon>
    </lineage>
</organism>
<evidence type="ECO:0000259" key="5">
    <source>
        <dbReference type="Pfam" id="PF03446"/>
    </source>
</evidence>
<name>A0A9Q0B807_9PEZI</name>
<dbReference type="Proteomes" id="UP001056436">
    <property type="component" value="Unassembled WGS sequence"/>
</dbReference>
<feature type="domain" description="6-phosphogluconate dehydrogenase NADP-binding" evidence="5">
    <location>
        <begin position="40"/>
        <end position="202"/>
    </location>
</feature>
<dbReference type="InterPro" id="IPR006115">
    <property type="entry name" value="6PGDH_NADP-bd"/>
</dbReference>
<dbReference type="PANTHER" id="PTHR43580:SF8">
    <property type="entry name" value="6-PHOSPHOGLUCONATE DEHYDROGENASE NADP-BINDING DOMAIN-CONTAINING PROTEIN-RELATED"/>
    <property type="match status" value="1"/>
</dbReference>
<reference evidence="7" key="1">
    <citation type="submission" date="2019-01" db="EMBL/GenBank/DDBJ databases">
        <title>Colletotrichum abscissum LGMF1257.</title>
        <authorList>
            <person name="Baroncelli R."/>
        </authorList>
    </citation>
    <scope>NUCLEOTIDE SEQUENCE</scope>
    <source>
        <strain evidence="7">Ca142</strain>
    </source>
</reference>
<protein>
    <recommendedName>
        <fullName evidence="9">6-phosphogluconate dehydrogenase family protein</fullName>
    </recommendedName>
</protein>
<dbReference type="Pfam" id="PF14833">
    <property type="entry name" value="NAD_binding_11"/>
    <property type="match status" value="1"/>
</dbReference>
<dbReference type="InterPro" id="IPR013328">
    <property type="entry name" value="6PGD_dom2"/>
</dbReference>
<comment type="similarity">
    <text evidence="1">Belongs to the HIBADH-related family. NP60 subfamily.</text>
</comment>
<dbReference type="Gene3D" id="1.10.1040.10">
    <property type="entry name" value="N-(1-d-carboxylethyl)-l-norvaline Dehydrogenase, domain 2"/>
    <property type="match status" value="1"/>
</dbReference>
<dbReference type="InterPro" id="IPR029154">
    <property type="entry name" value="HIBADH-like_NADP-bd"/>
</dbReference>
<sequence>MNTDENINLCLNHHQSHSITYLRRPYSHNNSHNMQKIKPVGWFGLGSMGLPMAINLQKKLQSHGANLTFSNRTVSKGAALVEAGAVAKNNIVEVAQICDDIFTMVSADAVLQSLVKELLASGIDLNGKTFIDCSTIHPDTAGSVSETLQKAGATFIAAPVFGANPVAQAGRLIFAMAGPMAAIERLEPLIVDVMGRKVINMGEDVKKAPMLKVTGNVLLVVFLEAIAETQVLAEQNGIGSNVMEDLIFENFGPVLGSYSRRMTSGSWAPKEGTAGFLVSNTIKDAKHALRVANDLGVRMPALDIATNNMLSARAYGGENLDGAALYGTLRSQSGLPFWSENSRQE</sequence>
<dbReference type="GO" id="GO:0050661">
    <property type="term" value="F:NADP binding"/>
    <property type="evidence" value="ECO:0007669"/>
    <property type="project" value="InterPro"/>
</dbReference>
<keyword evidence="3" id="KW-0520">NAD</keyword>
<comment type="caution">
    <text evidence="7">The sequence shown here is derived from an EMBL/GenBank/DDBJ whole genome shotgun (WGS) entry which is preliminary data.</text>
</comment>
<evidence type="ECO:0000259" key="6">
    <source>
        <dbReference type="Pfam" id="PF14833"/>
    </source>
</evidence>
<dbReference type="Pfam" id="PF03446">
    <property type="entry name" value="NAD_binding_2"/>
    <property type="match status" value="1"/>
</dbReference>
<dbReference type="OrthoDB" id="435038at2759"/>
<evidence type="ECO:0008006" key="9">
    <source>
        <dbReference type="Google" id="ProtNLM"/>
    </source>
</evidence>
<dbReference type="SUPFAM" id="SSF48179">
    <property type="entry name" value="6-phosphogluconate dehydrogenase C-terminal domain-like"/>
    <property type="match status" value="1"/>
</dbReference>
<dbReference type="PANTHER" id="PTHR43580">
    <property type="entry name" value="OXIDOREDUCTASE GLYR1-RELATED"/>
    <property type="match status" value="1"/>
</dbReference>
<dbReference type="Gene3D" id="3.40.50.720">
    <property type="entry name" value="NAD(P)-binding Rossmann-like Domain"/>
    <property type="match status" value="1"/>
</dbReference>
<evidence type="ECO:0000256" key="4">
    <source>
        <dbReference type="PIRSR" id="PIRSR000103-1"/>
    </source>
</evidence>
<keyword evidence="8" id="KW-1185">Reference proteome</keyword>
<dbReference type="GO" id="GO:0016491">
    <property type="term" value="F:oxidoreductase activity"/>
    <property type="evidence" value="ECO:0007669"/>
    <property type="project" value="UniProtKB-KW"/>
</dbReference>
<feature type="domain" description="3-hydroxyisobutyrate dehydrogenase-like NAD-binding" evidence="6">
    <location>
        <begin position="210"/>
        <end position="327"/>
    </location>
</feature>
<proteinExistence type="inferred from homology"/>